<dbReference type="GO" id="GO:0005886">
    <property type="term" value="C:plasma membrane"/>
    <property type="evidence" value="ECO:0007669"/>
    <property type="project" value="UniProtKB-SubCell"/>
</dbReference>
<feature type="transmembrane region" description="Helical" evidence="6">
    <location>
        <begin position="314"/>
        <end position="332"/>
    </location>
</feature>
<evidence type="ECO:0000256" key="5">
    <source>
        <dbReference type="ARBA" id="ARBA00023136"/>
    </source>
</evidence>
<evidence type="ECO:0000313" key="7">
    <source>
        <dbReference type="EMBL" id="ESP95128.1"/>
    </source>
</evidence>
<keyword evidence="2" id="KW-1003">Cell membrane</keyword>
<dbReference type="InterPro" id="IPR050833">
    <property type="entry name" value="Poly_Biosynth_Transport"/>
</dbReference>
<feature type="transmembrane region" description="Helical" evidence="6">
    <location>
        <begin position="410"/>
        <end position="432"/>
    </location>
</feature>
<feature type="transmembrane region" description="Helical" evidence="6">
    <location>
        <begin position="376"/>
        <end position="398"/>
    </location>
</feature>
<feature type="transmembrane region" description="Helical" evidence="6">
    <location>
        <begin position="41"/>
        <end position="63"/>
    </location>
</feature>
<name>V4HZ97_PSEL2</name>
<gene>
    <name evidence="7" type="ORF">PL2TA16_04384</name>
</gene>
<feature type="transmembrane region" description="Helical" evidence="6">
    <location>
        <begin position="12"/>
        <end position="35"/>
    </location>
</feature>
<evidence type="ECO:0000256" key="3">
    <source>
        <dbReference type="ARBA" id="ARBA00022692"/>
    </source>
</evidence>
<organism evidence="7 8">
    <name type="scientific">Pseudoalteromonas luteoviolacea (strain 2ta16)</name>
    <dbReference type="NCBI Taxonomy" id="1353533"/>
    <lineage>
        <taxon>Bacteria</taxon>
        <taxon>Pseudomonadati</taxon>
        <taxon>Pseudomonadota</taxon>
        <taxon>Gammaproteobacteria</taxon>
        <taxon>Alteromonadales</taxon>
        <taxon>Pseudoalteromonadaceae</taxon>
        <taxon>Pseudoalteromonas</taxon>
    </lineage>
</organism>
<feature type="transmembrane region" description="Helical" evidence="6">
    <location>
        <begin position="189"/>
        <end position="212"/>
    </location>
</feature>
<feature type="transmembrane region" description="Helical" evidence="6">
    <location>
        <begin position="233"/>
        <end position="253"/>
    </location>
</feature>
<evidence type="ECO:0000256" key="4">
    <source>
        <dbReference type="ARBA" id="ARBA00022989"/>
    </source>
</evidence>
<keyword evidence="4 6" id="KW-1133">Transmembrane helix</keyword>
<sequence>MKINFLQQIISGGVAKVFSALVGFLLVSVSIRFLGGEKYGLWMSLYTFVTWFSMLDFGIGGGLRNKLSESLAEKDYQKAKEYVSTAYISLAAICSGLIVAFVVFSQFINWESVFSLDPNLVSVDDSVAIIQLTIVTFLTTLFFKLCVNVSFSYHKSQHSTYVFLAQQLLGLIVVFTFNYHGESGFEAFIVYGFVINAANFLVLVLFNLYVFISLAPELKPSLKCFHFDKLKSVFNLGGKIFLIQICAVCLYSTDIFLLNKYDAAISATQYAVLQKYFGIAVFASSILVAPVWSAITSLKNSGDLSELRRFYQKLLKLFSGIFLMLLVLYFSFQYVAPIWLGDTVSFQSNSILLMAVYTGILIYLQLLSSFLNGYGAVFVQLIFASFAAVVNIVATVWVLKVMNGTVEHALMISIIVNVPSVIVFSVQVSKLLNTQAKGIWAK</sequence>
<keyword evidence="5 6" id="KW-0472">Membrane</keyword>
<comment type="caution">
    <text evidence="7">The sequence shown here is derived from an EMBL/GenBank/DDBJ whole genome shotgun (WGS) entry which is preliminary data.</text>
</comment>
<evidence type="ECO:0000313" key="8">
    <source>
        <dbReference type="Proteomes" id="UP000017820"/>
    </source>
</evidence>
<dbReference type="AlphaFoldDB" id="V4HZ97"/>
<dbReference type="PANTHER" id="PTHR30250:SF11">
    <property type="entry name" value="O-ANTIGEN TRANSPORTER-RELATED"/>
    <property type="match status" value="1"/>
</dbReference>
<evidence type="ECO:0000256" key="6">
    <source>
        <dbReference type="SAM" id="Phobius"/>
    </source>
</evidence>
<accession>V4HZ97</accession>
<feature type="transmembrane region" description="Helical" evidence="6">
    <location>
        <begin position="159"/>
        <end position="177"/>
    </location>
</feature>
<dbReference type="RefSeq" id="WP_023397367.1">
    <property type="nucleotide sequence ID" value="NZ_AUSV01000006.1"/>
</dbReference>
<dbReference type="PATRIC" id="fig|1353533.3.peg.404"/>
<evidence type="ECO:0008006" key="9">
    <source>
        <dbReference type="Google" id="ProtNLM"/>
    </source>
</evidence>
<feature type="transmembrane region" description="Helical" evidence="6">
    <location>
        <begin position="273"/>
        <end position="293"/>
    </location>
</feature>
<dbReference type="EMBL" id="AUSV01000006">
    <property type="protein sequence ID" value="ESP95128.1"/>
    <property type="molecule type" value="Genomic_DNA"/>
</dbReference>
<reference evidence="7 8" key="1">
    <citation type="submission" date="2013-07" db="EMBL/GenBank/DDBJ databases">
        <title>Draft genome sequence of Pseudoalteromonas luteoviolacea 2ta16.</title>
        <authorList>
            <person name="Allen E.E."/>
            <person name="Azam F."/>
            <person name="Podell S."/>
        </authorList>
    </citation>
    <scope>NUCLEOTIDE SEQUENCE [LARGE SCALE GENOMIC DNA]</scope>
    <source>
        <strain evidence="7 8">2ta16</strain>
    </source>
</reference>
<keyword evidence="3 6" id="KW-0812">Transmembrane</keyword>
<dbReference type="Proteomes" id="UP000017820">
    <property type="component" value="Unassembled WGS sequence"/>
</dbReference>
<feature type="transmembrane region" description="Helical" evidence="6">
    <location>
        <begin position="128"/>
        <end position="147"/>
    </location>
</feature>
<dbReference type="PANTHER" id="PTHR30250">
    <property type="entry name" value="PST FAMILY PREDICTED COLANIC ACID TRANSPORTER"/>
    <property type="match status" value="1"/>
</dbReference>
<protein>
    <recommendedName>
        <fullName evidence="9">Membrane protein involved in the export of O-antigen and teichoic acid</fullName>
    </recommendedName>
</protein>
<comment type="subcellular location">
    <subcellularLocation>
        <location evidence="1">Cell membrane</location>
        <topology evidence="1">Multi-pass membrane protein</topology>
    </subcellularLocation>
</comment>
<proteinExistence type="predicted"/>
<dbReference type="GeneID" id="29921124"/>
<feature type="transmembrane region" description="Helical" evidence="6">
    <location>
        <begin position="84"/>
        <end position="108"/>
    </location>
</feature>
<evidence type="ECO:0000256" key="2">
    <source>
        <dbReference type="ARBA" id="ARBA00022475"/>
    </source>
</evidence>
<feature type="transmembrane region" description="Helical" evidence="6">
    <location>
        <begin position="344"/>
        <end position="364"/>
    </location>
</feature>
<evidence type="ECO:0000256" key="1">
    <source>
        <dbReference type="ARBA" id="ARBA00004651"/>
    </source>
</evidence>